<comment type="similarity">
    <text evidence="1">Belongs to the 2H phosphoesterase superfamily. ThpR family.</text>
</comment>
<evidence type="ECO:0000313" key="2">
    <source>
        <dbReference type="EMBL" id="OBX35356.1"/>
    </source>
</evidence>
<dbReference type="NCBIfam" id="TIGR02258">
    <property type="entry name" value="2_5_ligase"/>
    <property type="match status" value="1"/>
</dbReference>
<dbReference type="GO" id="GO:0004113">
    <property type="term" value="F:2',3'-cyclic-nucleotide 3'-phosphodiesterase activity"/>
    <property type="evidence" value="ECO:0007669"/>
    <property type="project" value="InterPro"/>
</dbReference>
<keyword evidence="2" id="KW-0436">Ligase</keyword>
<organism evidence="2 3">
    <name type="scientific">Halomonas elongata</name>
    <dbReference type="NCBI Taxonomy" id="2746"/>
    <lineage>
        <taxon>Bacteria</taxon>
        <taxon>Pseudomonadati</taxon>
        <taxon>Pseudomonadota</taxon>
        <taxon>Gammaproteobacteria</taxon>
        <taxon>Oceanospirillales</taxon>
        <taxon>Halomonadaceae</taxon>
        <taxon>Halomonas</taxon>
    </lineage>
</organism>
<dbReference type="EMBL" id="MAJD01000002">
    <property type="protein sequence ID" value="OBX35356.1"/>
    <property type="molecule type" value="Genomic_DNA"/>
</dbReference>
<dbReference type="Gene3D" id="3.90.1140.10">
    <property type="entry name" value="Cyclic phosphodiesterase"/>
    <property type="match status" value="1"/>
</dbReference>
<evidence type="ECO:0000313" key="3">
    <source>
        <dbReference type="Proteomes" id="UP000092504"/>
    </source>
</evidence>
<feature type="active site" description="Proton acceptor" evidence="1">
    <location>
        <position position="120"/>
    </location>
</feature>
<dbReference type="HAMAP" id="MF_01940">
    <property type="entry name" value="RNA_CPDase"/>
    <property type="match status" value="1"/>
</dbReference>
<feature type="short sequence motif" description="HXTX 1" evidence="1">
    <location>
        <begin position="39"/>
        <end position="42"/>
    </location>
</feature>
<dbReference type="Pfam" id="PF13563">
    <property type="entry name" value="2_5_RNA_ligase2"/>
    <property type="match status" value="1"/>
</dbReference>
<dbReference type="InterPro" id="IPR009097">
    <property type="entry name" value="Cyclic_Pdiesterase"/>
</dbReference>
<dbReference type="RefSeq" id="WP_065241848.1">
    <property type="nucleotide sequence ID" value="NZ_JANIAS020000186.1"/>
</dbReference>
<protein>
    <recommendedName>
        <fullName evidence="1">RNA 2',3'-cyclic phosphodiesterase</fullName>
        <shortName evidence="1">RNA 2',3'-CPDase</shortName>
        <ecNumber evidence="1">3.1.4.58</ecNumber>
    </recommendedName>
</protein>
<dbReference type="EC" id="3.1.4.58" evidence="1"/>
<dbReference type="PANTHER" id="PTHR35561:SF1">
    <property type="entry name" value="RNA 2',3'-CYCLIC PHOSPHODIESTERASE"/>
    <property type="match status" value="1"/>
</dbReference>
<keyword evidence="1" id="KW-0378">Hydrolase</keyword>
<comment type="function">
    <text evidence="1">Hydrolyzes RNA 2',3'-cyclic phosphodiester to an RNA 2'-phosphomonoester.</text>
</comment>
<comment type="catalytic activity">
    <reaction evidence="1">
        <text>a 3'-end 2',3'-cyclophospho-ribonucleotide-RNA + H2O = a 3'-end 2'-phospho-ribonucleotide-RNA + H(+)</text>
        <dbReference type="Rhea" id="RHEA:11828"/>
        <dbReference type="Rhea" id="RHEA-COMP:10464"/>
        <dbReference type="Rhea" id="RHEA-COMP:17353"/>
        <dbReference type="ChEBI" id="CHEBI:15377"/>
        <dbReference type="ChEBI" id="CHEBI:15378"/>
        <dbReference type="ChEBI" id="CHEBI:83064"/>
        <dbReference type="ChEBI" id="CHEBI:173113"/>
        <dbReference type="EC" id="3.1.4.58"/>
    </reaction>
</comment>
<proteinExistence type="inferred from homology"/>
<dbReference type="PATRIC" id="fig|2746.7.peg.4564"/>
<evidence type="ECO:0000256" key="1">
    <source>
        <dbReference type="HAMAP-Rule" id="MF_01940"/>
    </source>
</evidence>
<dbReference type="SUPFAM" id="SSF55144">
    <property type="entry name" value="LigT-like"/>
    <property type="match status" value="1"/>
</dbReference>
<comment type="caution">
    <text evidence="2">The sequence shown here is derived from an EMBL/GenBank/DDBJ whole genome shotgun (WGS) entry which is preliminary data.</text>
</comment>
<dbReference type="AlphaFoldDB" id="A0A1B8NZD2"/>
<feature type="short sequence motif" description="HXTX 2" evidence="1">
    <location>
        <begin position="120"/>
        <end position="123"/>
    </location>
</feature>
<name>A0A1B8NZD2_HALEL</name>
<gene>
    <name evidence="2" type="primary">ligT</name>
    <name evidence="2" type="ORF">A8U91_04428</name>
</gene>
<sequence>MRLFLALVPPPALRRRFGELADTAHAHCSGRRVPDDNLHLTLAFLGEQPERRAEQLADWLSGIRVAPGQWRLDRWGHFAGPGIVWIGGEPESELVQLQQSLREELEDIGIASQPRRFTPHVTLLRRAEQPPGPSLPDFAEDWSYTRAALVLSEPTGQGSRYTPLAWSRV</sequence>
<dbReference type="GO" id="GO:0008664">
    <property type="term" value="F:RNA 2',3'-cyclic 3'-phosphodiesterase activity"/>
    <property type="evidence" value="ECO:0007669"/>
    <property type="project" value="UniProtKB-EC"/>
</dbReference>
<feature type="active site" description="Proton donor" evidence="1">
    <location>
        <position position="39"/>
    </location>
</feature>
<dbReference type="Proteomes" id="UP000092504">
    <property type="component" value="Unassembled WGS sequence"/>
</dbReference>
<accession>A0A1B8NZD2</accession>
<dbReference type="GO" id="GO:0016874">
    <property type="term" value="F:ligase activity"/>
    <property type="evidence" value="ECO:0007669"/>
    <property type="project" value="UniProtKB-KW"/>
</dbReference>
<dbReference type="PANTHER" id="PTHR35561">
    <property type="entry name" value="RNA 2',3'-CYCLIC PHOSPHODIESTERASE"/>
    <property type="match status" value="1"/>
</dbReference>
<reference evidence="2 3" key="1">
    <citation type="submission" date="2016-06" db="EMBL/GenBank/DDBJ databases">
        <title>Genome sequence of halotolerant plant growth promoting strain of Halomonas elongata HEK1 isolated from salterns of Rann of Kutch, Gujarat, India.</title>
        <authorList>
            <person name="Gaba S."/>
            <person name="Singh R.N."/>
            <person name="Abrol S."/>
            <person name="Kaushik R."/>
            <person name="Saxena A.K."/>
        </authorList>
    </citation>
    <scope>NUCLEOTIDE SEQUENCE [LARGE SCALE GENOMIC DNA]</scope>
    <source>
        <strain evidence="2 3">HEK1</strain>
    </source>
</reference>
<dbReference type="InterPro" id="IPR004175">
    <property type="entry name" value="RNA_CPDase"/>
</dbReference>